<evidence type="ECO:0000313" key="2">
    <source>
        <dbReference type="Proteomes" id="UP000253090"/>
    </source>
</evidence>
<dbReference type="OrthoDB" id="2990983at2"/>
<sequence length="160" mass="18729">MTARHFVNLTNGIEAIPNISEPYAFIRIQSTACEQKRWDFVLQDLDYTFLLALASGETCVVYDYGANKPVPRALYQGVEWVRYALNRRWLDVEITPVVRGHNVLAYFRECYSTLDKRTFTKIDYVRKFLNTNEIRIELRTGATQHDGDYEYYARILKEAA</sequence>
<reference evidence="1 2" key="1">
    <citation type="submission" date="2018-07" db="EMBL/GenBank/DDBJ databases">
        <title>Genomic Encyclopedia of Type Strains, Phase III (KMG-III): the genomes of soil and plant-associated and newly described type strains.</title>
        <authorList>
            <person name="Whitman W."/>
        </authorList>
    </citation>
    <scope>NUCLEOTIDE SEQUENCE [LARGE SCALE GENOMIC DNA]</scope>
    <source>
        <strain evidence="1 2">CECT 8333</strain>
    </source>
</reference>
<dbReference type="Proteomes" id="UP000253090">
    <property type="component" value="Unassembled WGS sequence"/>
</dbReference>
<keyword evidence="2" id="KW-1185">Reference proteome</keyword>
<dbReference type="EMBL" id="QPJW01000001">
    <property type="protein sequence ID" value="RCX22888.1"/>
    <property type="molecule type" value="Genomic_DNA"/>
</dbReference>
<gene>
    <name evidence="1" type="ORF">DFP94_101477</name>
</gene>
<dbReference type="RefSeq" id="WP_114494835.1">
    <property type="nucleotide sequence ID" value="NZ_QPJW01000001.1"/>
</dbReference>
<dbReference type="AlphaFoldDB" id="A0A369BQF4"/>
<proteinExistence type="predicted"/>
<name>A0A369BQF4_9BACL</name>
<organism evidence="1 2">
    <name type="scientific">Fontibacillus phaseoli</name>
    <dbReference type="NCBI Taxonomy" id="1416533"/>
    <lineage>
        <taxon>Bacteria</taxon>
        <taxon>Bacillati</taxon>
        <taxon>Bacillota</taxon>
        <taxon>Bacilli</taxon>
        <taxon>Bacillales</taxon>
        <taxon>Paenibacillaceae</taxon>
        <taxon>Fontibacillus</taxon>
    </lineage>
</organism>
<accession>A0A369BQF4</accession>
<evidence type="ECO:0000313" key="1">
    <source>
        <dbReference type="EMBL" id="RCX22888.1"/>
    </source>
</evidence>
<protein>
    <submittedName>
        <fullName evidence="1">Uncharacterized protein</fullName>
    </submittedName>
</protein>
<comment type="caution">
    <text evidence="1">The sequence shown here is derived from an EMBL/GenBank/DDBJ whole genome shotgun (WGS) entry which is preliminary data.</text>
</comment>